<evidence type="ECO:0000256" key="3">
    <source>
        <dbReference type="ARBA" id="ARBA00022840"/>
    </source>
</evidence>
<keyword evidence="3" id="KW-0067">ATP-binding</keyword>
<evidence type="ECO:0000259" key="7">
    <source>
        <dbReference type="PROSITE" id="PS50893"/>
    </source>
</evidence>
<name>A0A0A1T1R4_9HYPO</name>
<dbReference type="PANTHER" id="PTHR24223">
    <property type="entry name" value="ATP-BINDING CASSETTE SUB-FAMILY C"/>
    <property type="match status" value="1"/>
</dbReference>
<keyword evidence="5 6" id="KW-0472">Membrane</keyword>
<dbReference type="InterPro" id="IPR027417">
    <property type="entry name" value="P-loop_NTPase"/>
</dbReference>
<dbReference type="InterPro" id="IPR050173">
    <property type="entry name" value="ABC_transporter_C-like"/>
</dbReference>
<dbReference type="GO" id="GO:0016887">
    <property type="term" value="F:ATP hydrolysis activity"/>
    <property type="evidence" value="ECO:0007669"/>
    <property type="project" value="InterPro"/>
</dbReference>
<dbReference type="Pfam" id="PF00005">
    <property type="entry name" value="ABC_tran"/>
    <property type="match status" value="2"/>
</dbReference>
<dbReference type="PROSITE" id="PS50893">
    <property type="entry name" value="ABC_TRANSPORTER_2"/>
    <property type="match status" value="1"/>
</dbReference>
<feature type="transmembrane region" description="Helical" evidence="6">
    <location>
        <begin position="79"/>
        <end position="98"/>
    </location>
</feature>
<dbReference type="EMBL" id="CDHN01000002">
    <property type="protein sequence ID" value="CEJ88041.1"/>
    <property type="molecule type" value="Genomic_DNA"/>
</dbReference>
<keyword evidence="1 6" id="KW-0812">Transmembrane</keyword>
<accession>A0A0A1T1R4</accession>
<feature type="transmembrane region" description="Helical" evidence="6">
    <location>
        <begin position="917"/>
        <end position="937"/>
    </location>
</feature>
<evidence type="ECO:0000256" key="2">
    <source>
        <dbReference type="ARBA" id="ARBA00022741"/>
    </source>
</evidence>
<feature type="transmembrane region" description="Helical" evidence="6">
    <location>
        <begin position="1005"/>
        <end position="1025"/>
    </location>
</feature>
<dbReference type="InterPro" id="IPR036640">
    <property type="entry name" value="ABC1_TM_sf"/>
</dbReference>
<dbReference type="InterPro" id="IPR003593">
    <property type="entry name" value="AAA+_ATPase"/>
</dbReference>
<feature type="domain" description="ABC transporter" evidence="7">
    <location>
        <begin position="513"/>
        <end position="741"/>
    </location>
</feature>
<reference evidence="8 9" key="1">
    <citation type="journal article" date="2015" name="Genome Announc.">
        <title>Draft Genome Sequence and Gene Annotation of the Entomopathogenic Fungus Verticillium hemipterigenum.</title>
        <authorList>
            <person name="Horn F."/>
            <person name="Habel A."/>
            <person name="Scharf D.H."/>
            <person name="Dworschak J."/>
            <person name="Brakhage A.A."/>
            <person name="Guthke R."/>
            <person name="Hertweck C."/>
            <person name="Linde J."/>
        </authorList>
    </citation>
    <scope>NUCLEOTIDE SEQUENCE [LARGE SCALE GENOMIC DNA]</scope>
</reference>
<proteinExistence type="predicted"/>
<dbReference type="InterPro" id="IPR003439">
    <property type="entry name" value="ABC_transporter-like_ATP-bd"/>
</dbReference>
<dbReference type="Gene3D" id="1.20.1560.10">
    <property type="entry name" value="ABC transporter type 1, transmembrane domain"/>
    <property type="match status" value="1"/>
</dbReference>
<evidence type="ECO:0000256" key="5">
    <source>
        <dbReference type="ARBA" id="ARBA00023136"/>
    </source>
</evidence>
<dbReference type="HOGENOM" id="CLU_258428_0_0_1"/>
<dbReference type="OrthoDB" id="4139357at2759"/>
<feature type="transmembrane region" description="Helical" evidence="6">
    <location>
        <begin position="420"/>
        <end position="440"/>
    </location>
</feature>
<protein>
    <recommendedName>
        <fullName evidence="7">ABC transporter domain-containing protein</fullName>
    </recommendedName>
</protein>
<dbReference type="STRING" id="1531966.A0A0A1T1R4"/>
<evidence type="ECO:0000256" key="4">
    <source>
        <dbReference type="ARBA" id="ARBA00022989"/>
    </source>
</evidence>
<sequence length="1312" mass="145270">MTATIDAGLLNQWESVIYVAYLASVTASFVLYAPSFVGGRALQQKPQTRVVRLAIIASKALIFCAESGPARLVDPTGPFAAVLCWSAALFLTFPQYAVVFQSQVALYIGIILEILFDALVAPQLTMFFHTPSISSMVTMSMVVNLVLLAHPPPDLEAVAQSQLWSFTMPIQMFRNTTICITRETLDPGHENANPAQQLPDEQYVAAIEEDLLALQTRYRTGHDSVTDLSTSLLSLLLQDWAAVLFTLLLFIALSLSQALFLLNTLNLFSLSVSKLNIQHVHFVFATIVVYTGMAVTIAKFSIFAAGAAQRSKRGILALGENILGLLALLYTIGTIPCFILAIGIGRNMYNMAEPFRVRKNQQAPSDLAKEIFVATKEMIGSLVPLKMMGLEDVYFTKIQRLKAAELLAWTDIRIGQKYHAVEYFFILGYTTLVLLLTMIWKSKVEGISIMTTAPVAAVLFYRAGNTMNLMMDIRALPRIQSSLQQIDEFLSVTERTESRQFTKADITSNAPIIKIEGLTCRLNGGTDVPFNKLDLSLKAATVSVLRGPSASGKTALMESILGEIDFAEGNIEMLDSATAYCGQDVWLQTTSMKCNIIGASDVDNAWYALVVEACDLQVEFDKFPQNDSTIICTNAINLGLGQKMKIALARAIYSKAPILLLDDVFSVFDNAMALNLADRLFSRDNGFLRQHGTTVVLAAQAFPTPALVDAVYDIKHDGASEISQQSLMLASTSSTLSLQGRRPQEQVQPPMIDYMAAIPARYNQLSTMQLLRFVLKAFLTKKAFFIWASLLCFSTTLEWCIEATIWTDAQLLSHSLYYSLTWLAMGILLVIANFYEMDMFKLKLVPQYVQSAHDKMLEAMLWSSAACNPTNSSEVDTTMTEDMFAATRQLPTHIAKFLCTATALTIYFGIIASVIEYSVYSVIAAAIILYIVQKVFITASQAADKLSAAASIKLKSNFSNVIDGLTYINNLKWNKQIWRQLLTDLKASQKADNEKLRLDPWLSMAVDLIVAGIMLSLSLSLTMFYDRVNTYTISLGILTICKFQATTVDLMQHLLGLATKKESLSRMEYFYSNFKSEELREAVVLPERWGEDASIEFNRAVIGNHAPITGIAIPGRSVTIRGRSGSGKSRVLLALLSLVPYEGSIKIAGQEVREIPPRELRKHISTITQEPFDLPGTVEDNLFLYKLRNPEITGRVWDQVTAFLLAQIGILDALGDYYDAPFSQLHLSYGQRQGVNIARTALHKFQTSNFILFMDDACGRLNHETAAVYQQVVRECFFGNASIMVKTADCDLVVDGLLPLPEPVDPYTDPFA</sequence>
<feature type="transmembrane region" description="Helical" evidence="6">
    <location>
        <begin position="282"/>
        <end position="302"/>
    </location>
</feature>
<dbReference type="GO" id="GO:0042626">
    <property type="term" value="F:ATPase-coupled transmembrane transporter activity"/>
    <property type="evidence" value="ECO:0007669"/>
    <property type="project" value="TreeGrafter"/>
</dbReference>
<feature type="transmembrane region" description="Helical" evidence="6">
    <location>
        <begin position="893"/>
        <end position="911"/>
    </location>
</feature>
<feature type="transmembrane region" description="Helical" evidence="6">
    <location>
        <begin position="817"/>
        <end position="835"/>
    </location>
</feature>
<dbReference type="SMART" id="SM00382">
    <property type="entry name" value="AAA"/>
    <property type="match status" value="2"/>
</dbReference>
<dbReference type="PANTHER" id="PTHR24223:SF399">
    <property type="entry name" value="ABC TRANSPORTER ATNG"/>
    <property type="match status" value="1"/>
</dbReference>
<feature type="transmembrane region" description="Helical" evidence="6">
    <location>
        <begin position="322"/>
        <end position="344"/>
    </location>
</feature>
<dbReference type="GO" id="GO:0005524">
    <property type="term" value="F:ATP binding"/>
    <property type="evidence" value="ECO:0007669"/>
    <property type="project" value="UniProtKB-KW"/>
</dbReference>
<feature type="transmembrane region" description="Helical" evidence="6">
    <location>
        <begin position="16"/>
        <end position="37"/>
    </location>
</feature>
<feature type="transmembrane region" description="Helical" evidence="6">
    <location>
        <begin position="446"/>
        <end position="464"/>
    </location>
</feature>
<evidence type="ECO:0000256" key="1">
    <source>
        <dbReference type="ARBA" id="ARBA00022692"/>
    </source>
</evidence>
<dbReference type="Proteomes" id="UP000039046">
    <property type="component" value="Unassembled WGS sequence"/>
</dbReference>
<dbReference type="GO" id="GO:0016020">
    <property type="term" value="C:membrane"/>
    <property type="evidence" value="ECO:0007669"/>
    <property type="project" value="InterPro"/>
</dbReference>
<feature type="transmembrane region" description="Helical" evidence="6">
    <location>
        <begin position="104"/>
        <end position="121"/>
    </location>
</feature>
<gene>
    <name evidence="8" type="ORF">VHEMI04591</name>
</gene>
<evidence type="ECO:0000313" key="9">
    <source>
        <dbReference type="Proteomes" id="UP000039046"/>
    </source>
</evidence>
<feature type="transmembrane region" description="Helical" evidence="6">
    <location>
        <begin position="240"/>
        <end position="262"/>
    </location>
</feature>
<organism evidence="8 9">
    <name type="scientific">[Torrubiella] hemipterigena</name>
    <dbReference type="NCBI Taxonomy" id="1531966"/>
    <lineage>
        <taxon>Eukaryota</taxon>
        <taxon>Fungi</taxon>
        <taxon>Dikarya</taxon>
        <taxon>Ascomycota</taxon>
        <taxon>Pezizomycotina</taxon>
        <taxon>Sordariomycetes</taxon>
        <taxon>Hypocreomycetidae</taxon>
        <taxon>Hypocreales</taxon>
        <taxon>Clavicipitaceae</taxon>
        <taxon>Clavicipitaceae incertae sedis</taxon>
        <taxon>'Torrubiella' clade</taxon>
    </lineage>
</organism>
<feature type="transmembrane region" description="Helical" evidence="6">
    <location>
        <begin position="784"/>
        <end position="805"/>
    </location>
</feature>
<evidence type="ECO:0000256" key="6">
    <source>
        <dbReference type="SAM" id="Phobius"/>
    </source>
</evidence>
<evidence type="ECO:0000313" key="8">
    <source>
        <dbReference type="EMBL" id="CEJ88041.1"/>
    </source>
</evidence>
<keyword evidence="2" id="KW-0547">Nucleotide-binding</keyword>
<keyword evidence="4 6" id="KW-1133">Transmembrane helix</keyword>
<dbReference type="SUPFAM" id="SSF52540">
    <property type="entry name" value="P-loop containing nucleoside triphosphate hydrolases"/>
    <property type="match status" value="2"/>
</dbReference>
<dbReference type="Gene3D" id="3.40.50.300">
    <property type="entry name" value="P-loop containing nucleotide triphosphate hydrolases"/>
    <property type="match status" value="2"/>
</dbReference>
<keyword evidence="9" id="KW-1185">Reference proteome</keyword>
<dbReference type="SUPFAM" id="SSF90123">
    <property type="entry name" value="ABC transporter transmembrane region"/>
    <property type="match status" value="1"/>
</dbReference>